<comment type="caution">
    <text evidence="3">The sequence shown here is derived from an EMBL/GenBank/DDBJ whole genome shotgun (WGS) entry which is preliminary data.</text>
</comment>
<proteinExistence type="predicted"/>
<reference evidence="3 4" key="1">
    <citation type="submission" date="2019-10" db="EMBL/GenBank/DDBJ databases">
        <title>Bifidobacterium from non-human primates.</title>
        <authorList>
            <person name="Modesto M."/>
        </authorList>
    </citation>
    <scope>NUCLEOTIDE SEQUENCE [LARGE SCALE GENOMIC DNA]</scope>
    <source>
        <strain evidence="3 4">TREC</strain>
    </source>
</reference>
<protein>
    <recommendedName>
        <fullName evidence="2">DUF6199 domain-containing protein</fullName>
    </recommendedName>
</protein>
<name>A0A7K3TGP1_9BIFI</name>
<dbReference type="EMBL" id="WHZY01000002">
    <property type="protein sequence ID" value="NEG77844.1"/>
    <property type="molecule type" value="Genomic_DNA"/>
</dbReference>
<dbReference type="InterPro" id="IPR045679">
    <property type="entry name" value="DUF6199"/>
</dbReference>
<keyword evidence="1" id="KW-0812">Transmembrane</keyword>
<dbReference type="OrthoDB" id="9886016at2"/>
<accession>A0A7K3TGP1</accession>
<evidence type="ECO:0000313" key="3">
    <source>
        <dbReference type="EMBL" id="NEG77844.1"/>
    </source>
</evidence>
<keyword evidence="4" id="KW-1185">Reference proteome</keyword>
<dbReference type="Pfam" id="PF19701">
    <property type="entry name" value="DUF6199"/>
    <property type="match status" value="1"/>
</dbReference>
<feature type="domain" description="DUF6199" evidence="2">
    <location>
        <begin position="10"/>
        <end position="64"/>
    </location>
</feature>
<keyword evidence="1" id="KW-1133">Transmembrane helix</keyword>
<dbReference type="Proteomes" id="UP000469763">
    <property type="component" value="Unassembled WGS sequence"/>
</dbReference>
<feature type="transmembrane region" description="Helical" evidence="1">
    <location>
        <begin position="47"/>
        <end position="68"/>
    </location>
</feature>
<dbReference type="RefSeq" id="WP_152351230.1">
    <property type="nucleotide sequence ID" value="NZ_WBSN01000030.1"/>
</dbReference>
<evidence type="ECO:0000313" key="4">
    <source>
        <dbReference type="Proteomes" id="UP000469763"/>
    </source>
</evidence>
<keyword evidence="1" id="KW-0472">Membrane</keyword>
<sequence>MSDIGIIVACVVLALWGAALLFSADWVWRLACKITGTYTDPSRGALLFARICGFILFVIGIGVVTNIVL</sequence>
<dbReference type="AlphaFoldDB" id="A0A7K3TGP1"/>
<evidence type="ECO:0000256" key="1">
    <source>
        <dbReference type="SAM" id="Phobius"/>
    </source>
</evidence>
<evidence type="ECO:0000259" key="2">
    <source>
        <dbReference type="Pfam" id="PF19701"/>
    </source>
</evidence>
<organism evidence="3 4">
    <name type="scientific">Bifidobacterium avesanii</name>
    <dbReference type="NCBI Taxonomy" id="1798157"/>
    <lineage>
        <taxon>Bacteria</taxon>
        <taxon>Bacillati</taxon>
        <taxon>Actinomycetota</taxon>
        <taxon>Actinomycetes</taxon>
        <taxon>Bifidobacteriales</taxon>
        <taxon>Bifidobacteriaceae</taxon>
        <taxon>Bifidobacterium</taxon>
    </lineage>
</organism>
<gene>
    <name evidence="3" type="ORF">GFD22_02390</name>
</gene>